<keyword evidence="1" id="KW-1133">Transmembrane helix</keyword>
<dbReference type="SUPFAM" id="SSF51905">
    <property type="entry name" value="FAD/NAD(P)-binding domain"/>
    <property type="match status" value="1"/>
</dbReference>
<dbReference type="Gene3D" id="3.30.70.1990">
    <property type="match status" value="1"/>
</dbReference>
<dbReference type="Gene3D" id="3.50.50.60">
    <property type="entry name" value="FAD/NAD(P)-binding domain"/>
    <property type="match status" value="1"/>
</dbReference>
<accession>A0ABR3GXS6</accession>
<dbReference type="Pfam" id="PF01593">
    <property type="entry name" value="Amino_oxidase"/>
    <property type="match status" value="1"/>
</dbReference>
<dbReference type="PANTHER" id="PTHR42923:SF17">
    <property type="entry name" value="AMINE OXIDASE DOMAIN-CONTAINING PROTEIN"/>
    <property type="match status" value="1"/>
</dbReference>
<comment type="caution">
    <text evidence="3">The sequence shown here is derived from an EMBL/GenBank/DDBJ whole genome shotgun (WGS) entry which is preliminary data.</text>
</comment>
<evidence type="ECO:0000259" key="2">
    <source>
        <dbReference type="Pfam" id="PF01593"/>
    </source>
</evidence>
<dbReference type="EMBL" id="JBBBZM010000003">
    <property type="protein sequence ID" value="KAL0640512.1"/>
    <property type="molecule type" value="Genomic_DNA"/>
</dbReference>
<dbReference type="PANTHER" id="PTHR42923">
    <property type="entry name" value="PROTOPORPHYRINOGEN OXIDASE"/>
    <property type="match status" value="1"/>
</dbReference>
<feature type="domain" description="Amine oxidase" evidence="2">
    <location>
        <begin position="15"/>
        <end position="284"/>
    </location>
</feature>
<keyword evidence="1" id="KW-0472">Membrane</keyword>
<dbReference type="InterPro" id="IPR002937">
    <property type="entry name" value="Amino_oxidase"/>
</dbReference>
<name>A0ABR3GXS6_9PEZI</name>
<dbReference type="Gene3D" id="1.10.405.20">
    <property type="match status" value="1"/>
</dbReference>
<feature type="transmembrane region" description="Helical" evidence="1">
    <location>
        <begin position="464"/>
        <end position="487"/>
    </location>
</feature>
<dbReference type="InterPro" id="IPR050464">
    <property type="entry name" value="Zeta_carotene_desat/Oxidored"/>
</dbReference>
<evidence type="ECO:0000313" key="4">
    <source>
        <dbReference type="Proteomes" id="UP001447188"/>
    </source>
</evidence>
<dbReference type="Proteomes" id="UP001447188">
    <property type="component" value="Unassembled WGS sequence"/>
</dbReference>
<keyword evidence="1" id="KW-0812">Transmembrane</keyword>
<evidence type="ECO:0000313" key="3">
    <source>
        <dbReference type="EMBL" id="KAL0640512.1"/>
    </source>
</evidence>
<protein>
    <recommendedName>
        <fullName evidence="2">Amine oxidase domain-containing protein</fullName>
    </recommendedName>
</protein>
<keyword evidence="4" id="KW-1185">Reference proteome</keyword>
<dbReference type="InterPro" id="IPR036188">
    <property type="entry name" value="FAD/NAD-bd_sf"/>
</dbReference>
<reference evidence="3 4" key="1">
    <citation type="submission" date="2024-02" db="EMBL/GenBank/DDBJ databases">
        <title>Discinaceae phylogenomics.</title>
        <authorList>
            <person name="Dirks A.C."/>
            <person name="James T.Y."/>
        </authorList>
    </citation>
    <scope>NUCLEOTIDE SEQUENCE [LARGE SCALE GENOMIC DNA]</scope>
    <source>
        <strain evidence="3 4">ACD0624</strain>
    </source>
</reference>
<proteinExistence type="predicted"/>
<organism evidence="3 4">
    <name type="scientific">Discina gigas</name>
    <dbReference type="NCBI Taxonomy" id="1032678"/>
    <lineage>
        <taxon>Eukaryota</taxon>
        <taxon>Fungi</taxon>
        <taxon>Dikarya</taxon>
        <taxon>Ascomycota</taxon>
        <taxon>Pezizomycotina</taxon>
        <taxon>Pezizomycetes</taxon>
        <taxon>Pezizales</taxon>
        <taxon>Discinaceae</taxon>
        <taxon>Discina</taxon>
    </lineage>
</organism>
<sequence length="497" mass="54883">MTSSVPRVAIIGSGVSGLAALWALCSKPSHEVHLYESNDYLGGHTHTIAFKHGAESTMVDTGFIVLNTATYPNFIAFLAHIGVQTVQTEMSFSVSRNSGEFEWAGTSIASVFAQRSNIFKLSMWRMIFDIIRFNTFALDVLEKESTPVGGGESEETLGSYLNREGYSQGFKNDYLLPMTAAIWSTSPDKCALDFPVVTLVRRNHHLLNITSARPQWLTIKGGAKNYVDAVMKSVPNYQVHVSTPVTSVRGAINGKILVSTKRGAMEYEYEYDHVILATHGDQALSLLGKDATKLEKEILGAFKTSKNTAILHSDKNLLPVNPETWASWNYMTASTATSRNVNKVSLTYNMNILQHIHPSRFGDVLVTLNPLTPPHPSTVQGEWEYEHPLYTPEVIQAQRRLVQIQNKRGITFAGAWTGYGFHEDGFTSGLRAAVDSLGAEVPWDLRSVKSFRGNSPQKKKAQEVGLRMVIGLIQWCVIMLEVLLAGLGMGTGKEKQL</sequence>
<gene>
    <name evidence="3" type="ORF">Q9L58_000483</name>
</gene>
<evidence type="ECO:0000256" key="1">
    <source>
        <dbReference type="SAM" id="Phobius"/>
    </source>
</evidence>